<gene>
    <name evidence="1" type="primary">cinA</name>
    <name evidence="3" type="ORF">IV45_GL001157</name>
</gene>
<dbReference type="NCBIfam" id="NF001813">
    <property type="entry name" value="PRK00549.1"/>
    <property type="match status" value="1"/>
</dbReference>
<reference evidence="3 4" key="1">
    <citation type="journal article" date="2015" name="Genome Announc.">
        <title>Expanding the biotechnology potential of lactobacilli through comparative genomics of 213 strains and associated genera.</title>
        <authorList>
            <person name="Sun Z."/>
            <person name="Harris H.M."/>
            <person name="McCann A."/>
            <person name="Guo C."/>
            <person name="Argimon S."/>
            <person name="Zhang W."/>
            <person name="Yang X."/>
            <person name="Jeffery I.B."/>
            <person name="Cooney J.C."/>
            <person name="Kagawa T.F."/>
            <person name="Liu W."/>
            <person name="Song Y."/>
            <person name="Salvetti E."/>
            <person name="Wrobel A."/>
            <person name="Rasinkangas P."/>
            <person name="Parkhill J."/>
            <person name="Rea M.C."/>
            <person name="O'Sullivan O."/>
            <person name="Ritari J."/>
            <person name="Douillard F.P."/>
            <person name="Paul Ross R."/>
            <person name="Yang R."/>
            <person name="Briner A.E."/>
            <person name="Felis G.E."/>
            <person name="de Vos W.M."/>
            <person name="Barrangou R."/>
            <person name="Klaenhammer T.R."/>
            <person name="Caufield P.W."/>
            <person name="Cui Y."/>
            <person name="Zhang H."/>
            <person name="O'Toole P.W."/>
        </authorList>
    </citation>
    <scope>NUCLEOTIDE SEQUENCE [LARGE SCALE GENOMIC DNA]</scope>
    <source>
        <strain evidence="3 4">DSM 17896</strain>
    </source>
</reference>
<feature type="domain" description="MoaB/Mog" evidence="2">
    <location>
        <begin position="4"/>
        <end position="171"/>
    </location>
</feature>
<dbReference type="PIRSF" id="PIRSF006728">
    <property type="entry name" value="CinA"/>
    <property type="match status" value="1"/>
</dbReference>
<dbReference type="PANTHER" id="PTHR13939:SF0">
    <property type="entry name" value="NMN AMIDOHYDROLASE-LIKE PROTEIN YFAY"/>
    <property type="match status" value="1"/>
</dbReference>
<dbReference type="InterPro" id="IPR036425">
    <property type="entry name" value="MoaB/Mog-like_dom_sf"/>
</dbReference>
<dbReference type="InterPro" id="IPR001453">
    <property type="entry name" value="MoaB/Mog_dom"/>
</dbReference>
<evidence type="ECO:0000256" key="1">
    <source>
        <dbReference type="HAMAP-Rule" id="MF_00226"/>
    </source>
</evidence>
<name>A0A0R2I702_9LACO</name>
<dbReference type="InterPro" id="IPR041424">
    <property type="entry name" value="CinA_KH"/>
</dbReference>
<proteinExistence type="inferred from homology"/>
<dbReference type="InterPro" id="IPR008135">
    <property type="entry name" value="Competence-induced_CinA"/>
</dbReference>
<keyword evidence="4" id="KW-1185">Reference proteome</keyword>
<comment type="similarity">
    <text evidence="1">Belongs to the CinA family.</text>
</comment>
<dbReference type="InterPro" id="IPR050101">
    <property type="entry name" value="CinA"/>
</dbReference>
<evidence type="ECO:0000313" key="4">
    <source>
        <dbReference type="Proteomes" id="UP000050934"/>
    </source>
</evidence>
<dbReference type="InterPro" id="IPR036653">
    <property type="entry name" value="CinA-like_C"/>
</dbReference>
<accession>A0A0R2I702</accession>
<organism evidence="3 4">
    <name type="scientific">Limosilactobacillus secaliphilus</name>
    <dbReference type="NCBI Taxonomy" id="396268"/>
    <lineage>
        <taxon>Bacteria</taxon>
        <taxon>Bacillati</taxon>
        <taxon>Bacillota</taxon>
        <taxon>Bacilli</taxon>
        <taxon>Lactobacillales</taxon>
        <taxon>Lactobacillaceae</taxon>
        <taxon>Limosilactobacillus</taxon>
    </lineage>
</organism>
<dbReference type="Pfam" id="PF18146">
    <property type="entry name" value="CinA_KH"/>
    <property type="match status" value="1"/>
</dbReference>
<comment type="caution">
    <text evidence="3">The sequence shown here is derived from an EMBL/GenBank/DDBJ whole genome shotgun (WGS) entry which is preliminary data.</text>
</comment>
<dbReference type="AlphaFoldDB" id="A0A0R2I702"/>
<dbReference type="HAMAP" id="MF_00226_B">
    <property type="entry name" value="CinA_B"/>
    <property type="match status" value="1"/>
</dbReference>
<dbReference type="OrthoDB" id="9801454at2"/>
<dbReference type="NCBIfam" id="TIGR00199">
    <property type="entry name" value="PncC_domain"/>
    <property type="match status" value="1"/>
</dbReference>
<protein>
    <recommendedName>
        <fullName evidence="1">Putative competence-damage inducible protein</fullName>
    </recommendedName>
</protein>
<dbReference type="CDD" id="cd00885">
    <property type="entry name" value="cinA"/>
    <property type="match status" value="1"/>
</dbReference>
<dbReference type="Gene3D" id="3.90.950.20">
    <property type="entry name" value="CinA-like"/>
    <property type="match status" value="1"/>
</dbReference>
<evidence type="ECO:0000259" key="2">
    <source>
        <dbReference type="SMART" id="SM00852"/>
    </source>
</evidence>
<dbReference type="SMART" id="SM00852">
    <property type="entry name" value="MoCF_biosynth"/>
    <property type="match status" value="1"/>
</dbReference>
<dbReference type="RefSeq" id="WP_057739494.1">
    <property type="nucleotide sequence ID" value="NZ_JQBW01000004.1"/>
</dbReference>
<sequence length="410" mass="44625">MEAEIIAVGTEITLGQIVNSNARFLADQLRRLGIESHWQVTVDDDPARISEAIHNAWLRNQLLFVCGGLGPTDDDRTLQSTADALGVDLAVDEDQWQAIQADFKRRQAKMVPENKRQAYFLNGGMPLANPVGLAVGSFWQGKDHTVVVLPGPPREFKAMVSESLLPKLKNLMGKPIISRNLHFVGCPESELMDRIQAVLPDKRVVATSYVQPDEIQVRLTVHNETTTNADELLNTAQEKILQAVGDYYFGTGEEVSLAKQVVDCLKKKHLHISAAESLTGGLFQATICSVPGASNVFDGGLVTYAIKVKESLLGVPKEVIDQQGVVSAATAEAMASHVQKLLHADIGVGFTGVAGPDSLEGHPAGTVWIGIAFPDHVESFELHLSGKLGRQNIRRQSVQRALLRIYHGLK</sequence>
<dbReference type="InterPro" id="IPR008136">
    <property type="entry name" value="CinA_C"/>
</dbReference>
<dbReference type="PANTHER" id="PTHR13939">
    <property type="entry name" value="NICOTINAMIDE-NUCLEOTIDE AMIDOHYDROLASE PNCC"/>
    <property type="match status" value="1"/>
</dbReference>
<dbReference type="Proteomes" id="UP000050934">
    <property type="component" value="Unassembled WGS sequence"/>
</dbReference>
<dbReference type="Pfam" id="PF00994">
    <property type="entry name" value="MoCF_biosynth"/>
    <property type="match status" value="1"/>
</dbReference>
<dbReference type="SUPFAM" id="SSF53218">
    <property type="entry name" value="Molybdenum cofactor biosynthesis proteins"/>
    <property type="match status" value="1"/>
</dbReference>
<evidence type="ECO:0000313" key="3">
    <source>
        <dbReference type="EMBL" id="KRN59414.1"/>
    </source>
</evidence>
<dbReference type="PATRIC" id="fig|396268.3.peg.1169"/>
<dbReference type="STRING" id="396268.IV45_GL001157"/>
<dbReference type="Pfam" id="PF02464">
    <property type="entry name" value="CinA"/>
    <property type="match status" value="1"/>
</dbReference>
<dbReference type="EMBL" id="JQBW01000004">
    <property type="protein sequence ID" value="KRN59414.1"/>
    <property type="molecule type" value="Genomic_DNA"/>
</dbReference>
<dbReference type="Gene3D" id="3.30.70.2860">
    <property type="match status" value="1"/>
</dbReference>
<dbReference type="SUPFAM" id="SSF142433">
    <property type="entry name" value="CinA-like"/>
    <property type="match status" value="1"/>
</dbReference>
<dbReference type="NCBIfam" id="TIGR00200">
    <property type="entry name" value="cinA_nterm"/>
    <property type="match status" value="1"/>
</dbReference>
<dbReference type="Gene3D" id="3.40.980.10">
    <property type="entry name" value="MoaB/Mog-like domain"/>
    <property type="match status" value="1"/>
</dbReference>